<dbReference type="Proteomes" id="UP001055811">
    <property type="component" value="Linkage Group LG05"/>
</dbReference>
<reference evidence="2" key="1">
    <citation type="journal article" date="2022" name="Mol. Ecol. Resour.">
        <title>The genomes of chicory, endive, great burdock and yacon provide insights into Asteraceae palaeo-polyploidization history and plant inulin production.</title>
        <authorList>
            <person name="Fan W."/>
            <person name="Wang S."/>
            <person name="Wang H."/>
            <person name="Wang A."/>
            <person name="Jiang F."/>
            <person name="Liu H."/>
            <person name="Zhao H."/>
            <person name="Xu D."/>
            <person name="Zhang Y."/>
        </authorList>
    </citation>
    <scope>NUCLEOTIDE SEQUENCE [LARGE SCALE GENOMIC DNA]</scope>
    <source>
        <strain evidence="2">cv. Punajuju</strain>
    </source>
</reference>
<keyword evidence="2" id="KW-1185">Reference proteome</keyword>
<evidence type="ECO:0000313" key="1">
    <source>
        <dbReference type="EMBL" id="KAI3740078.1"/>
    </source>
</evidence>
<sequence length="106" mass="11984">MNMKRLNMQQNLKNIIEEDAHLQSALGDTNREEINMDIGDEENHAQENLVAEYCYRENGDERPTDPENHTPTAFSGKEVCNGSLSSCNKDSLASFNTTEHLEKRGV</sequence>
<proteinExistence type="predicted"/>
<organism evidence="1 2">
    <name type="scientific">Cichorium intybus</name>
    <name type="common">Chicory</name>
    <dbReference type="NCBI Taxonomy" id="13427"/>
    <lineage>
        <taxon>Eukaryota</taxon>
        <taxon>Viridiplantae</taxon>
        <taxon>Streptophyta</taxon>
        <taxon>Embryophyta</taxon>
        <taxon>Tracheophyta</taxon>
        <taxon>Spermatophyta</taxon>
        <taxon>Magnoliopsida</taxon>
        <taxon>eudicotyledons</taxon>
        <taxon>Gunneridae</taxon>
        <taxon>Pentapetalae</taxon>
        <taxon>asterids</taxon>
        <taxon>campanulids</taxon>
        <taxon>Asterales</taxon>
        <taxon>Asteraceae</taxon>
        <taxon>Cichorioideae</taxon>
        <taxon>Cichorieae</taxon>
        <taxon>Cichoriinae</taxon>
        <taxon>Cichorium</taxon>
    </lineage>
</organism>
<name>A0ACB9D0D7_CICIN</name>
<gene>
    <name evidence="1" type="ORF">L2E82_30496</name>
</gene>
<protein>
    <submittedName>
        <fullName evidence="1">Uncharacterized protein</fullName>
    </submittedName>
</protein>
<reference evidence="1 2" key="2">
    <citation type="journal article" date="2022" name="Mol. Ecol. Resour.">
        <title>The genomes of chicory, endive, great burdock and yacon provide insights into Asteraceae paleo-polyploidization history and plant inulin production.</title>
        <authorList>
            <person name="Fan W."/>
            <person name="Wang S."/>
            <person name="Wang H."/>
            <person name="Wang A."/>
            <person name="Jiang F."/>
            <person name="Liu H."/>
            <person name="Zhao H."/>
            <person name="Xu D."/>
            <person name="Zhang Y."/>
        </authorList>
    </citation>
    <scope>NUCLEOTIDE SEQUENCE [LARGE SCALE GENOMIC DNA]</scope>
    <source>
        <strain evidence="2">cv. Punajuju</strain>
        <tissue evidence="1">Leaves</tissue>
    </source>
</reference>
<comment type="caution">
    <text evidence="1">The sequence shown here is derived from an EMBL/GenBank/DDBJ whole genome shotgun (WGS) entry which is preliminary data.</text>
</comment>
<accession>A0ACB9D0D7</accession>
<dbReference type="EMBL" id="CM042013">
    <property type="protein sequence ID" value="KAI3740078.1"/>
    <property type="molecule type" value="Genomic_DNA"/>
</dbReference>
<evidence type="ECO:0000313" key="2">
    <source>
        <dbReference type="Proteomes" id="UP001055811"/>
    </source>
</evidence>